<dbReference type="InterPro" id="IPR052035">
    <property type="entry name" value="ZnF_BED_domain_contain"/>
</dbReference>
<evidence type="ECO:0000313" key="3">
    <source>
        <dbReference type="Proteomes" id="UP001327560"/>
    </source>
</evidence>
<reference evidence="2 3" key="1">
    <citation type="submission" date="2023-10" db="EMBL/GenBank/DDBJ databases">
        <title>Chromosome-scale genome assembly provides insights into flower coloration mechanisms of Canna indica.</title>
        <authorList>
            <person name="Li C."/>
        </authorList>
    </citation>
    <scope>NUCLEOTIDE SEQUENCE [LARGE SCALE GENOMIC DNA]</scope>
    <source>
        <tissue evidence="2">Flower</tissue>
    </source>
</reference>
<dbReference type="Proteomes" id="UP001327560">
    <property type="component" value="Chromosome 2"/>
</dbReference>
<name>A0AAQ3Q5F5_9LILI</name>
<proteinExistence type="predicted"/>
<dbReference type="InterPro" id="IPR012337">
    <property type="entry name" value="RNaseH-like_sf"/>
</dbReference>
<keyword evidence="3" id="KW-1185">Reference proteome</keyword>
<evidence type="ECO:0000256" key="1">
    <source>
        <dbReference type="SAM" id="MobiDB-lite"/>
    </source>
</evidence>
<gene>
    <name evidence="2" type="ORF">Cni_G07135</name>
</gene>
<evidence type="ECO:0000313" key="2">
    <source>
        <dbReference type="EMBL" id="WOK98423.1"/>
    </source>
</evidence>
<feature type="region of interest" description="Disordered" evidence="1">
    <location>
        <begin position="294"/>
        <end position="315"/>
    </location>
</feature>
<dbReference type="PANTHER" id="PTHR46481:SF7">
    <property type="entry name" value="ZINC FINGER BED DOMAIN-CONTAINING PROTEIN RICESLEEPER 2-LIKE"/>
    <property type="match status" value="1"/>
</dbReference>
<protein>
    <submittedName>
        <fullName evidence="2">Zinc finger BED domain-containing protein RICESLEEPER 1-like</fullName>
    </submittedName>
</protein>
<sequence length="337" mass="38330">MSNAQEEANSNTVAVAQLVSIPANDESGQNKGQKCGNTLKFMLIKRKDTKKNERNALNYHVKTCKKIPGNEDKTWSQLSLQPFGDGESMGTLSTWKFDQAVVRKSLARMIIVDELPIKFVESEGFIEFIHKGESIGMAIETCLLDWGIDKVFTLTIDNASSNDVDVEHLKRKLINWGTAIANGKWVREAVKYIRSSPTRLKKFKECADSVQVEYKSTLCLDVCTRWNSTYLMLSVAEKYEKAFERFELEDLYFRVEVEANSKGSMDWDVVRRTISMLGLFYDTTEYKNMLQIESGHSSETSPSSTTSSNELFGNRPRGHYKLIAKKRRIESGNVHTK</sequence>
<dbReference type="PANTHER" id="PTHR46481">
    <property type="entry name" value="ZINC FINGER BED DOMAIN-CONTAINING PROTEIN 4"/>
    <property type="match status" value="1"/>
</dbReference>
<feature type="compositionally biased region" description="Low complexity" evidence="1">
    <location>
        <begin position="294"/>
        <end position="310"/>
    </location>
</feature>
<dbReference type="EMBL" id="CP136891">
    <property type="protein sequence ID" value="WOK98423.1"/>
    <property type="molecule type" value="Genomic_DNA"/>
</dbReference>
<dbReference type="SUPFAM" id="SSF53098">
    <property type="entry name" value="Ribonuclease H-like"/>
    <property type="match status" value="1"/>
</dbReference>
<organism evidence="2 3">
    <name type="scientific">Canna indica</name>
    <name type="common">Indian-shot</name>
    <dbReference type="NCBI Taxonomy" id="4628"/>
    <lineage>
        <taxon>Eukaryota</taxon>
        <taxon>Viridiplantae</taxon>
        <taxon>Streptophyta</taxon>
        <taxon>Embryophyta</taxon>
        <taxon>Tracheophyta</taxon>
        <taxon>Spermatophyta</taxon>
        <taxon>Magnoliopsida</taxon>
        <taxon>Liliopsida</taxon>
        <taxon>Zingiberales</taxon>
        <taxon>Cannaceae</taxon>
        <taxon>Canna</taxon>
    </lineage>
</organism>
<accession>A0AAQ3Q5F5</accession>
<dbReference type="AlphaFoldDB" id="A0AAQ3Q5F5"/>